<evidence type="ECO:0000313" key="3">
    <source>
        <dbReference type="EMBL" id="KHK98267.1"/>
    </source>
</evidence>
<reference evidence="3 4" key="1">
    <citation type="submission" date="2014-11" db="EMBL/GenBank/DDBJ databases">
        <title>Genome sequence of Microbacterium mangrovi MUSC 115(T).</title>
        <authorList>
            <person name="Lee L.-H."/>
        </authorList>
    </citation>
    <scope>NUCLEOTIDE SEQUENCE [LARGE SCALE GENOMIC DNA]</scope>
    <source>
        <strain evidence="3 4">MUSC 115</strain>
    </source>
</reference>
<dbReference type="PANTHER" id="PTHR34595:SF2">
    <property type="entry name" value="BLR2978 PROTEIN"/>
    <property type="match status" value="1"/>
</dbReference>
<dbReference type="InterPro" id="IPR025841">
    <property type="entry name" value="CP_ATPgrasp_2"/>
</dbReference>
<dbReference type="InterPro" id="IPR007296">
    <property type="entry name" value="DUF403"/>
</dbReference>
<feature type="domain" description="DUF403" evidence="1">
    <location>
        <begin position="504"/>
        <end position="813"/>
    </location>
</feature>
<dbReference type="Gene3D" id="3.40.50.11290">
    <property type="match status" value="1"/>
</dbReference>
<proteinExistence type="predicted"/>
<dbReference type="EMBL" id="JTDK01000006">
    <property type="protein sequence ID" value="KHK98267.1"/>
    <property type="molecule type" value="Genomic_DNA"/>
</dbReference>
<dbReference type="OrthoDB" id="9803842at2"/>
<dbReference type="SUPFAM" id="SSF56059">
    <property type="entry name" value="Glutathione synthetase ATP-binding domain-like"/>
    <property type="match status" value="1"/>
</dbReference>
<protein>
    <submittedName>
        <fullName evidence="3">Uncharacterized protein</fullName>
    </submittedName>
</protein>
<keyword evidence="4" id="KW-1185">Reference proteome</keyword>
<dbReference type="Pfam" id="PF04168">
    <property type="entry name" value="Alpha-E"/>
    <property type="match status" value="1"/>
</dbReference>
<gene>
    <name evidence="3" type="ORF">LK09_04305</name>
</gene>
<sequence>MSIIQDYARTAGEQVGSGAYDEVVDADGTLRPAWREFAAVALDLEGPEVTRVADDVSRFLADDGVTWTPPTGEALPWRLDPMPFVLDSETWAHLDAGLAQRAELWNAILTDLYGERALLRDGVLPAAAIFGHSGYLRPLVRASASGAQSLVVTAADLGRAPDGTWQVLADRLQAPSGLGYVMENRRVISQVIPELYQLGAPHRMSPFYAALRAALLDSAAEGVAEPRVVVLSPGSRSETAFDQGHLANVLGFPLVQGEDLLMRDGRVWLKPPGWPRKPATERVDVILRRVDPLWSDPLELRGDSRLGVAGLTEAVRRGRVRVVNGLGAGVLENPALSAFLPDACQTLLGEPLRLAQAPTWWCGDDDARAEVLARLDDPGFEVLRIDEPVQPGVPVSAPPPDEVRGRILTAPHLYVGRERALLSRAPVWTDAGSASPHPVTLRMFTLRYGAAYRPLAGGLATAYDETGTRIAKDVWVRKTDASEPDQGLADMDGDVVDRLDTVLSPRSLENLFWAGRYAERAEDVLRMILAVDPDLDDLRAADPGAPGAGARALLVPLHRLAGPPTGRAAASPAADLRSLLLDAQRVGSPAYAIERMRQALEEVRDQLSGDTWRVFAAVTRAQRALRLSRHDHQIAESAGRMLSALLSLQGVTANMIRDAGWRMTEAGRSLERGLQVCRLLRATVVETRPVRVEREVRDVLVACTESAVTFRRRYRGTARVGALAELLLADRQNPRSVAFAVDRLVEHLADLPASTGSTRAERLVGDLADRLAEVDAASLASSQGGRRHALALLLSELIGQLEQLADATAEIHFAGGLPPVALTDLSVIEEVG</sequence>
<dbReference type="RefSeq" id="WP_039396477.1">
    <property type="nucleotide sequence ID" value="NZ_JTDK01000006.1"/>
</dbReference>
<feature type="domain" description="Circularly permuted ATP-grasp type 2" evidence="2">
    <location>
        <begin position="83"/>
        <end position="460"/>
    </location>
</feature>
<evidence type="ECO:0000259" key="2">
    <source>
        <dbReference type="Pfam" id="PF14403"/>
    </source>
</evidence>
<comment type="caution">
    <text evidence="3">The sequence shown here is derived from an EMBL/GenBank/DDBJ whole genome shotgun (WGS) entry which is preliminary data.</text>
</comment>
<name>A0A0B2A9S2_9MICO</name>
<dbReference type="AlphaFoldDB" id="A0A0B2A9S2"/>
<dbReference type="Proteomes" id="UP000031030">
    <property type="component" value="Unassembled WGS sequence"/>
</dbReference>
<evidence type="ECO:0000259" key="1">
    <source>
        <dbReference type="Pfam" id="PF04168"/>
    </source>
</evidence>
<evidence type="ECO:0000313" key="4">
    <source>
        <dbReference type="Proteomes" id="UP000031030"/>
    </source>
</evidence>
<dbReference type="PANTHER" id="PTHR34595">
    <property type="entry name" value="BLR5612 PROTEIN"/>
    <property type="match status" value="1"/>
</dbReference>
<organism evidence="3 4">
    <name type="scientific">Microbacterium mangrovi</name>
    <dbReference type="NCBI Taxonomy" id="1348253"/>
    <lineage>
        <taxon>Bacteria</taxon>
        <taxon>Bacillati</taxon>
        <taxon>Actinomycetota</taxon>
        <taxon>Actinomycetes</taxon>
        <taxon>Micrococcales</taxon>
        <taxon>Microbacteriaceae</taxon>
        <taxon>Microbacterium</taxon>
    </lineage>
</organism>
<dbReference type="InterPro" id="IPR051680">
    <property type="entry name" value="ATP-dep_Glu-Cys_Ligase-2"/>
</dbReference>
<dbReference type="Pfam" id="PF14403">
    <property type="entry name" value="CP_ATPgrasp_2"/>
    <property type="match status" value="1"/>
</dbReference>
<dbReference type="STRING" id="1348253.LK09_04305"/>
<accession>A0A0B2A9S2</accession>